<dbReference type="EMBL" id="NHYE01000792">
    <property type="protein sequence ID" value="PPR03003.1"/>
    <property type="molecule type" value="Genomic_DNA"/>
</dbReference>
<keyword evidence="2" id="KW-1185">Reference proteome</keyword>
<accession>A0A409YIY5</accession>
<sequence>MEADDFFRRQEFMKNALNSKKKSPLFVDHKKKIVAADMGHQALKFLKTGVFLKSLSTLTKEEIETAYQGATDMGHQALKFLKTGVFLKSLSTLTKEEIETAYQEASNHASDTKAKSRLTAPGDPNLLRRFTVRWCSNGLLTTNENSCSPLPMWLLCSQKHERI</sequence>
<dbReference type="Proteomes" id="UP000284706">
    <property type="component" value="Unassembled WGS sequence"/>
</dbReference>
<gene>
    <name evidence="1" type="ORF">CVT26_004935</name>
</gene>
<dbReference type="AlphaFoldDB" id="A0A409YIY5"/>
<evidence type="ECO:0000313" key="1">
    <source>
        <dbReference type="EMBL" id="PPR03003.1"/>
    </source>
</evidence>
<protein>
    <submittedName>
        <fullName evidence="1">Uncharacterized protein</fullName>
    </submittedName>
</protein>
<proteinExistence type="predicted"/>
<reference evidence="1 2" key="1">
    <citation type="journal article" date="2018" name="Evol. Lett.">
        <title>Horizontal gene cluster transfer increased hallucinogenic mushroom diversity.</title>
        <authorList>
            <person name="Reynolds H.T."/>
            <person name="Vijayakumar V."/>
            <person name="Gluck-Thaler E."/>
            <person name="Korotkin H.B."/>
            <person name="Matheny P.B."/>
            <person name="Slot J.C."/>
        </authorList>
    </citation>
    <scope>NUCLEOTIDE SEQUENCE [LARGE SCALE GENOMIC DNA]</scope>
    <source>
        <strain evidence="1 2">SRW20</strain>
    </source>
</reference>
<name>A0A409YIY5_9AGAR</name>
<dbReference type="InParanoid" id="A0A409YIY5"/>
<organism evidence="1 2">
    <name type="scientific">Gymnopilus dilepis</name>
    <dbReference type="NCBI Taxonomy" id="231916"/>
    <lineage>
        <taxon>Eukaryota</taxon>
        <taxon>Fungi</taxon>
        <taxon>Dikarya</taxon>
        <taxon>Basidiomycota</taxon>
        <taxon>Agaricomycotina</taxon>
        <taxon>Agaricomycetes</taxon>
        <taxon>Agaricomycetidae</taxon>
        <taxon>Agaricales</taxon>
        <taxon>Agaricineae</taxon>
        <taxon>Hymenogastraceae</taxon>
        <taxon>Gymnopilus</taxon>
    </lineage>
</organism>
<evidence type="ECO:0000313" key="2">
    <source>
        <dbReference type="Proteomes" id="UP000284706"/>
    </source>
</evidence>
<comment type="caution">
    <text evidence="1">The sequence shown here is derived from an EMBL/GenBank/DDBJ whole genome shotgun (WGS) entry which is preliminary data.</text>
</comment>